<comment type="caution">
    <text evidence="1">The sequence shown here is derived from an EMBL/GenBank/DDBJ whole genome shotgun (WGS) entry which is preliminary data.</text>
</comment>
<dbReference type="AlphaFoldDB" id="U7UBC4"/>
<reference evidence="1 2" key="1">
    <citation type="submission" date="2013-09" db="EMBL/GenBank/DDBJ databases">
        <authorList>
            <person name="Durkin A.S."/>
            <person name="Haft D.R."/>
            <person name="McCorrison J."/>
            <person name="Torralba M."/>
            <person name="Gillis M."/>
            <person name="Haft D.H."/>
            <person name="Methe B."/>
            <person name="Sutton G."/>
            <person name="Nelson K.E."/>
        </authorList>
    </citation>
    <scope>NUCLEOTIDE SEQUENCE [LARGE SCALE GENOMIC DNA]</scope>
    <source>
        <strain evidence="1 2">BV3C16-1</strain>
    </source>
</reference>
<proteinExistence type="predicted"/>
<evidence type="ECO:0000313" key="1">
    <source>
        <dbReference type="EMBL" id="ERT56650.1"/>
    </source>
</evidence>
<protein>
    <submittedName>
        <fullName evidence="1">Uncharacterized protein</fullName>
    </submittedName>
</protein>
<dbReference type="Proteomes" id="UP000017090">
    <property type="component" value="Unassembled WGS sequence"/>
</dbReference>
<dbReference type="EMBL" id="AWXA01000059">
    <property type="protein sequence ID" value="ERT56650.1"/>
    <property type="molecule type" value="Genomic_DNA"/>
</dbReference>
<keyword evidence="2" id="KW-1185">Reference proteome</keyword>
<organism evidence="1 2">
    <name type="scientific">Megasphaera vaginalis</name>
    <name type="common">ex Srinivasan et al. 2021</name>
    <dbReference type="NCBI Taxonomy" id="1111454"/>
    <lineage>
        <taxon>Bacteria</taxon>
        <taxon>Bacillati</taxon>
        <taxon>Bacillota</taxon>
        <taxon>Negativicutes</taxon>
        <taxon>Veillonellales</taxon>
        <taxon>Veillonellaceae</taxon>
        <taxon>Megasphaera</taxon>
    </lineage>
</organism>
<evidence type="ECO:0000313" key="2">
    <source>
        <dbReference type="Proteomes" id="UP000017090"/>
    </source>
</evidence>
<gene>
    <name evidence="1" type="ORF">HMPREF1250_0480</name>
</gene>
<accession>U7UBC4</accession>
<dbReference type="PATRIC" id="fig|1111454.3.peg.2103"/>
<dbReference type="STRING" id="1111454.HMPREF1250_0480"/>
<sequence length="96" mass="10922">MPFTQYDSPFFRARAGRAAAPRQTQCHLQAAKSFLSLPISNLSGIISITKTRLYLQYPSLLLWKLPLYPPNRSYKRLQTAAAARLLPPFLPAFQRT</sequence>
<name>U7UBC4_9FIRM</name>